<evidence type="ECO:0000259" key="3">
    <source>
        <dbReference type="Pfam" id="PF14309"/>
    </source>
</evidence>
<dbReference type="EMBL" id="CAJZBQ010000019">
    <property type="protein sequence ID" value="CAG9317883.1"/>
    <property type="molecule type" value="Genomic_DNA"/>
</dbReference>
<dbReference type="Proteomes" id="UP001162131">
    <property type="component" value="Unassembled WGS sequence"/>
</dbReference>
<proteinExistence type="predicted"/>
<feature type="coiled-coil region" evidence="1">
    <location>
        <begin position="492"/>
        <end position="519"/>
    </location>
</feature>
<keyword evidence="5" id="KW-1185">Reference proteome</keyword>
<dbReference type="Pfam" id="PF00612">
    <property type="entry name" value="IQ"/>
    <property type="match status" value="1"/>
</dbReference>
<reference evidence="4" key="1">
    <citation type="submission" date="2021-09" db="EMBL/GenBank/DDBJ databases">
        <authorList>
            <consortium name="AG Swart"/>
            <person name="Singh M."/>
            <person name="Singh A."/>
            <person name="Seah K."/>
            <person name="Emmerich C."/>
        </authorList>
    </citation>
    <scope>NUCLEOTIDE SEQUENCE</scope>
    <source>
        <strain evidence="4">ATCC30299</strain>
    </source>
</reference>
<keyword evidence="1" id="KW-0175">Coiled coil</keyword>
<dbReference type="SMART" id="SM00015">
    <property type="entry name" value="IQ"/>
    <property type="match status" value="1"/>
</dbReference>
<name>A0AAU9IW50_9CILI</name>
<feature type="compositionally biased region" description="Basic and acidic residues" evidence="2">
    <location>
        <begin position="273"/>
        <end position="284"/>
    </location>
</feature>
<dbReference type="InterPro" id="IPR025486">
    <property type="entry name" value="DUF4378"/>
</dbReference>
<evidence type="ECO:0000313" key="5">
    <source>
        <dbReference type="Proteomes" id="UP001162131"/>
    </source>
</evidence>
<evidence type="ECO:0000313" key="4">
    <source>
        <dbReference type="EMBL" id="CAG9317883.1"/>
    </source>
</evidence>
<protein>
    <recommendedName>
        <fullName evidence="3">DUF4378 domain-containing protein</fullName>
    </recommendedName>
</protein>
<sequence length="1338" mass="154881">MFREAGSLEPSLSISPHSLWSPSLLGLDHTDIFKSFGTTRAPSVSVLGRRINSESIISPSSESTSRFPIAIQSPKVKCLSPQLTKKANILPNDSNKKEKEIKHKIISKTPEPLKVTKPISSNFPKQLSSKIIKKISRKPSVTPQPKINSDEIKTEKLVIDEFIHKISIDRIISKSLRKQKLSKDLEEKKKYEEIVQKQKNKWQLDELNKQTRIENLRFKKNEFKPKIPWGADERRINGEIDEQIRKGVEEIRKKHRENREKSKQLGKASIGLDDMKWRPSEKLKTPKPTATTDTKSLQKKIKQSDPEIVIFMKTQKKLRKLQKELDYEKQLEEESKRIFQLNRLESHVKANLKKFKKKKQKEKKKEKIRNKILKKKPKQESIEVTSYPEDEEVKEIMYGMPPESAESYNREGRECQAFGNYSDNQSNEKQENATQLVSDIVERRVHQEPTLPLFNATMPILEVKETTPSYTDDPSEEIKTKDLQSSDVIRRKNEIHKKLNDLKNRVDRARENAKYSVSEEDLKNSAAIKIQAWVRGWLTREALRRFFNNLDASDDSWLKRFYGSDGQVSFEDEDEEVQKILKKIGKPDNLANGSSWEESDLISPRNFQQPSNLQKWEISSPGSQFARFSPVPVKNQFEDSARMDSHFCKLSSVLATSSHEIIEKEKNDKKTDKNNQRKLKEILESQTQWKLSQKQKLNEMKEKDLKEMKKIAKKAGNDTETMKFLQELIEQRYSSISKIFDEAKSDFLDSLENSHEERKISKNIIKENQKKSLIKAIDFEENDEYLNTDSEIVKSVRVSKLDIEKPDTDIEEAKEEQKQLLNDIEEFTPYPDKKHTDISNSFIEQIKALQLPTSSSISSQDLKFTNSISPEVKAEDRDSPEFVPMPVEKFPGPQIFDKNDISLYSEPIEAEFIEEYSQSFSSFQEDTEIENKDGKIEKEISLDLNSNESANGEEKNESSSLIECDNSPYDAAEPEGIRYILSDSESKQNSPANKNAAIFIQEWNSPETSSANIKNEISIETPNPENLIDMAKFEEKISKPFNEEQCEEMIISDALENICNQILSLYVYEAIKQLMSSPDFLVKITDFILFDLVFEEIKNQPHEVANINISTENSRESLNKNENYVQSYTEKLLIFVLENFEISEEVQAKLLTPIEKNPLDQLSKMQENEIGSIKTPDVINDPVLSPEIYFVLEKDNKIDSLDVAESIHNKMIFDTINEELQKHRKDGEKGLPMPWSSRSPSTSNIINIYEIFNQTRDRIIEYDQIKAGIIPTADLSPDSIFFKKIRDEKLAKLLTLEVVENEQQWVDYEFEETQVRLDLADMMLEQLVAEIVEILYMN</sequence>
<feature type="compositionally biased region" description="Basic and acidic residues" evidence="2">
    <location>
        <begin position="252"/>
        <end position="263"/>
    </location>
</feature>
<feature type="region of interest" description="Disordered" evidence="2">
    <location>
        <begin position="942"/>
        <end position="967"/>
    </location>
</feature>
<feature type="domain" description="DUF4378" evidence="3">
    <location>
        <begin position="1181"/>
        <end position="1330"/>
    </location>
</feature>
<feature type="region of interest" description="Disordered" evidence="2">
    <location>
        <begin position="252"/>
        <end position="299"/>
    </location>
</feature>
<feature type="region of interest" description="Disordered" evidence="2">
    <location>
        <begin position="354"/>
        <end position="386"/>
    </location>
</feature>
<dbReference type="InterPro" id="IPR000048">
    <property type="entry name" value="IQ_motif_EF-hand-BS"/>
</dbReference>
<dbReference type="CDD" id="cd23767">
    <property type="entry name" value="IQCD"/>
    <property type="match status" value="1"/>
</dbReference>
<organism evidence="4 5">
    <name type="scientific">Blepharisma stoltei</name>
    <dbReference type="NCBI Taxonomy" id="1481888"/>
    <lineage>
        <taxon>Eukaryota</taxon>
        <taxon>Sar</taxon>
        <taxon>Alveolata</taxon>
        <taxon>Ciliophora</taxon>
        <taxon>Postciliodesmatophora</taxon>
        <taxon>Heterotrichea</taxon>
        <taxon>Heterotrichida</taxon>
        <taxon>Blepharismidae</taxon>
        <taxon>Blepharisma</taxon>
    </lineage>
</organism>
<feature type="compositionally biased region" description="Basic residues" evidence="2">
    <location>
        <begin position="354"/>
        <end position="377"/>
    </location>
</feature>
<feature type="compositionally biased region" description="Low complexity" evidence="2">
    <location>
        <begin position="286"/>
        <end position="295"/>
    </location>
</feature>
<dbReference type="PROSITE" id="PS50096">
    <property type="entry name" value="IQ"/>
    <property type="match status" value="1"/>
</dbReference>
<dbReference type="Pfam" id="PF14309">
    <property type="entry name" value="DUF4378"/>
    <property type="match status" value="1"/>
</dbReference>
<evidence type="ECO:0000256" key="1">
    <source>
        <dbReference type="SAM" id="Coils"/>
    </source>
</evidence>
<evidence type="ECO:0000256" key="2">
    <source>
        <dbReference type="SAM" id="MobiDB-lite"/>
    </source>
</evidence>
<gene>
    <name evidence="4" type="ORF">BSTOLATCC_MIC20188</name>
</gene>
<comment type="caution">
    <text evidence="4">The sequence shown here is derived from an EMBL/GenBank/DDBJ whole genome shotgun (WGS) entry which is preliminary data.</text>
</comment>
<accession>A0AAU9IW50</accession>